<reference evidence="5 6" key="1">
    <citation type="submission" date="2021-04" db="EMBL/GenBank/DDBJ databases">
        <authorList>
            <person name="Ivanova A."/>
        </authorList>
    </citation>
    <scope>NUCLEOTIDE SEQUENCE [LARGE SCALE GENOMIC DNA]</scope>
    <source>
        <strain evidence="5 6">G18</strain>
    </source>
</reference>
<dbReference type="InterPro" id="IPR013783">
    <property type="entry name" value="Ig-like_fold"/>
</dbReference>
<dbReference type="SMART" id="SM00191">
    <property type="entry name" value="Int_alpha"/>
    <property type="match status" value="5"/>
</dbReference>
<dbReference type="RefSeq" id="WP_210654751.1">
    <property type="nucleotide sequence ID" value="NZ_JAGKQQ010000001.1"/>
</dbReference>
<feature type="domain" description="Bacterial Ig-like" evidence="4">
    <location>
        <begin position="934"/>
        <end position="1020"/>
    </location>
</feature>
<dbReference type="SUPFAM" id="SSF69318">
    <property type="entry name" value="Integrin alpha N-terminal domain"/>
    <property type="match status" value="1"/>
</dbReference>
<proteinExistence type="predicted"/>
<dbReference type="InterPro" id="IPR011050">
    <property type="entry name" value="Pectin_lyase_fold/virulence"/>
</dbReference>
<dbReference type="Pfam" id="PF12951">
    <property type="entry name" value="PATR"/>
    <property type="match status" value="4"/>
</dbReference>
<accession>A0ABS5BS20</accession>
<evidence type="ECO:0000259" key="4">
    <source>
        <dbReference type="Pfam" id="PF16640"/>
    </source>
</evidence>
<keyword evidence="6" id="KW-1185">Reference proteome</keyword>
<protein>
    <submittedName>
        <fullName evidence="5">Ig-like domain repeat protein</fullName>
    </submittedName>
</protein>
<dbReference type="Gene3D" id="2.60.40.10">
    <property type="entry name" value="Immunoglobulins"/>
    <property type="match status" value="3"/>
</dbReference>
<dbReference type="NCBIfam" id="TIGR02601">
    <property type="entry name" value="autotrns_rpt"/>
    <property type="match status" value="3"/>
</dbReference>
<dbReference type="SUPFAM" id="SSF51126">
    <property type="entry name" value="Pectin lyase-like"/>
    <property type="match status" value="1"/>
</dbReference>
<name>A0ABS5BS20_9BACT</name>
<dbReference type="Proteomes" id="UP000676565">
    <property type="component" value="Unassembled WGS sequence"/>
</dbReference>
<dbReference type="Gene3D" id="2.130.10.130">
    <property type="entry name" value="Integrin alpha, N-terminal"/>
    <property type="match status" value="2"/>
</dbReference>
<dbReference type="PANTHER" id="PTHR44103:SF1">
    <property type="entry name" value="PROPROTEIN CONVERTASE P"/>
    <property type="match status" value="1"/>
</dbReference>
<feature type="domain" description="Bacterial Ig-like" evidence="4">
    <location>
        <begin position="741"/>
        <end position="820"/>
    </location>
</feature>
<dbReference type="PANTHER" id="PTHR44103">
    <property type="entry name" value="PROPROTEIN CONVERTASE P"/>
    <property type="match status" value="1"/>
</dbReference>
<gene>
    <name evidence="5" type="ORF">J8F10_14755</name>
</gene>
<organism evidence="5 6">
    <name type="scientific">Gemmata palustris</name>
    <dbReference type="NCBI Taxonomy" id="2822762"/>
    <lineage>
        <taxon>Bacteria</taxon>
        <taxon>Pseudomonadati</taxon>
        <taxon>Planctomycetota</taxon>
        <taxon>Planctomycetia</taxon>
        <taxon>Gemmatales</taxon>
        <taxon>Gemmataceae</taxon>
        <taxon>Gemmata</taxon>
    </lineage>
</organism>
<dbReference type="InterPro" id="IPR013519">
    <property type="entry name" value="Int_alpha_beta-p"/>
</dbReference>
<keyword evidence="1" id="KW-0732">Signal</keyword>
<sequence>MKWINSILQRLGAPARLNRKSRRVLAQRLSLTCLEDRVTPSTVTWTGGGGDSNWTTAANWGGMVPTAGDDLVFADLSAPVTTVNDFAGGTSFSSITVQGANYTIVGNGIDLSGDVSTTYTSGFSAFLLDTVLGGGDVVVASGGALDFGGAISGVAGLTVSGGGTLLLSGSGSNTYTGTTLLTEGTLGLNKTGATAVAGDLTVGDGDGGELVQLLAANQIADGATVAVGEGAVFELNGMSEAVDALVMQGSTVSIGTGGTLTLSSSISSFDAGNDTTALIQGGTLDLNGSAAFSMVVNDDPSNSTEMRITSVIANGGITKSGTGTLALAGANTYAGATAVNAGVIQAESNAALGTTAAGTTVVSVASVFFSGSNLTIAEGFAVSGDGYLSGGVLAVLNGAATITGNVNLVLGSRIGARAGATLTITGVIGDGGGVSDLVVSQTGDGRTVLSGANTFDGNVVVLGGFLRAASASALGAPGTAATIDVGYGATLELSGGITVPVTKTLDISGVPVPAFSKIMSVAGANTILGDIGITGINNVAFDVAAGTTLTLPGAISGSWDFDKNGPGTLVLTGTSTHTGTVNAYGGELIVNGSLATSQLAIVESTLSGSGTLPAVSTGSGTIAPGGPLGIISTGGLTLDSGATVSVDLNGTAVGTQYDQVSVTGSVSLDGTLSVTLGFTPALGSTFTIIANDGTDAVTGTFIDLAEGAVFSVSGQAFRISYAGGTGNDVTLTALESPTATVTSSVNPAVFGQPVTFSVTVAGSGATPTGNVTLVIDGSTVETVALIGGTATFTAISSLSAAAHTVDVNYAGAGIYDTSSGNLSGGQIVSQASTTLTVVSSDPTTAFGEAVTFTATITPVAPGAGAPTGSVSFFDGATLLGAGTLSAGVATLTTSTLSGGSHTVTAVYGGDTNYAGSTSAPATQVVAAGGTTTALTTSDSETDFRDAITFTATVSSASGAPTGTVTFSVDGTVLATVSVNGSGVATFSTAALASGTHTITARFTPVGGNFLASVGTVTQTVRPTPGNDVNADGRADIIVGTANTSSHIKIFSSADGSLIRSFLAFDGFQGGVASAGGDTNGDGFTDVIAGTSATGSHVKAFDGATGSLQRSFIAFQGFQGGVDVASGDVDGDGFDDVIVGTRTGGSHVKVFSGADGSEIGSFIAFQGSRGGIDVASGDVDGDGFDDVIVGSRTGGSHVKIFSGRDGSLLQSYFAFPGYLGGVTVAAGDLNGDGRVDVVVGAATGSSHVKVFSGLDQSELRSFLALPGFTGDLTVAVADVNGDGVLDIVAGSRTGTSSVTSVDGTSMDATGSFLAFGGFLGGVEVG</sequence>
<dbReference type="Pfam" id="PF13517">
    <property type="entry name" value="FG-GAP_3"/>
    <property type="match status" value="1"/>
</dbReference>
<comment type="caution">
    <text evidence="5">The sequence shown here is derived from an EMBL/GenBank/DDBJ whole genome shotgun (WGS) entry which is preliminary data.</text>
</comment>
<keyword evidence="2" id="KW-0677">Repeat</keyword>
<evidence type="ECO:0000256" key="3">
    <source>
        <dbReference type="ARBA" id="ARBA00023180"/>
    </source>
</evidence>
<evidence type="ECO:0000313" key="6">
    <source>
        <dbReference type="Proteomes" id="UP000676565"/>
    </source>
</evidence>
<dbReference type="Gene3D" id="2.160.20.20">
    <property type="match status" value="1"/>
</dbReference>
<keyword evidence="3" id="KW-0325">Glycoprotein</keyword>
<dbReference type="InterPro" id="IPR013517">
    <property type="entry name" value="FG-GAP"/>
</dbReference>
<evidence type="ECO:0000313" key="5">
    <source>
        <dbReference type="EMBL" id="MBP3956537.1"/>
    </source>
</evidence>
<dbReference type="InterPro" id="IPR028994">
    <property type="entry name" value="Integrin_alpha_N"/>
</dbReference>
<dbReference type="InterPro" id="IPR012332">
    <property type="entry name" value="Autotransporter_pectin_lyase_C"/>
</dbReference>
<evidence type="ECO:0000256" key="1">
    <source>
        <dbReference type="ARBA" id="ARBA00022729"/>
    </source>
</evidence>
<dbReference type="EMBL" id="JAGKQQ010000001">
    <property type="protein sequence ID" value="MBP3956537.1"/>
    <property type="molecule type" value="Genomic_DNA"/>
</dbReference>
<dbReference type="Pfam" id="PF16640">
    <property type="entry name" value="Big_3_5"/>
    <property type="match status" value="3"/>
</dbReference>
<feature type="domain" description="Bacterial Ig-like" evidence="4">
    <location>
        <begin position="839"/>
        <end position="926"/>
    </location>
</feature>
<evidence type="ECO:0000256" key="2">
    <source>
        <dbReference type="ARBA" id="ARBA00022737"/>
    </source>
</evidence>
<dbReference type="InterPro" id="IPR032109">
    <property type="entry name" value="Big_3_5"/>
</dbReference>
<dbReference type="InterPro" id="IPR013425">
    <property type="entry name" value="Autotrns_rpt"/>
</dbReference>